<proteinExistence type="predicted"/>
<accession>A0A377WJJ2</accession>
<organism evidence="2 3">
    <name type="scientific">Klebsiella pneumoniae</name>
    <dbReference type="NCBI Taxonomy" id="573"/>
    <lineage>
        <taxon>Bacteria</taxon>
        <taxon>Pseudomonadati</taxon>
        <taxon>Pseudomonadota</taxon>
        <taxon>Gammaproteobacteria</taxon>
        <taxon>Enterobacterales</taxon>
        <taxon>Enterobacteriaceae</taxon>
        <taxon>Klebsiella/Raoultella group</taxon>
        <taxon>Klebsiella</taxon>
        <taxon>Klebsiella pneumoniae complex</taxon>
    </lineage>
</organism>
<sequence length="182" mass="20133">MQSVDVGFTHVAFTVRCLASSIDFYTRYTAMTVIHQREPDLPSARKVAWLSDRTRPFALVLVQSDDPADTPLGPFGHLGVACATQAEIDEKVALARREGVLRREPEQLAIRWAISLSLPTRTVTPWSCRGAAGGTGSHPGGKTRRIVFHRLAGGGLHFKGIPRQHGAWRWATRKAVIRSTRR</sequence>
<name>A0A377WJJ2_KLEPN</name>
<dbReference type="GO" id="GO:0051213">
    <property type="term" value="F:dioxygenase activity"/>
    <property type="evidence" value="ECO:0007669"/>
    <property type="project" value="UniProtKB-KW"/>
</dbReference>
<evidence type="ECO:0000313" key="3">
    <source>
        <dbReference type="Proteomes" id="UP000254799"/>
    </source>
</evidence>
<dbReference type="Gene3D" id="3.10.180.10">
    <property type="entry name" value="2,3-Dihydroxybiphenyl 1,2-Dioxygenase, domain 1"/>
    <property type="match status" value="1"/>
</dbReference>
<dbReference type="InterPro" id="IPR051332">
    <property type="entry name" value="Fosfomycin_Res_Enzymes"/>
</dbReference>
<dbReference type="EMBL" id="UGLC01000002">
    <property type="protein sequence ID" value="STT54649.1"/>
    <property type="molecule type" value="Genomic_DNA"/>
</dbReference>
<dbReference type="InterPro" id="IPR004360">
    <property type="entry name" value="Glyas_Fos-R_dOase_dom"/>
</dbReference>
<protein>
    <submittedName>
        <fullName evidence="2">Putative glyoxalase/bleomycin resistance protein/dioxygenase</fullName>
    </submittedName>
</protein>
<dbReference type="PANTHER" id="PTHR36113">
    <property type="entry name" value="LYASE, PUTATIVE-RELATED-RELATED"/>
    <property type="match status" value="1"/>
</dbReference>
<dbReference type="Proteomes" id="UP000254799">
    <property type="component" value="Unassembled WGS sequence"/>
</dbReference>
<dbReference type="SUPFAM" id="SSF54593">
    <property type="entry name" value="Glyoxalase/Bleomycin resistance protein/Dihydroxybiphenyl dioxygenase"/>
    <property type="match status" value="1"/>
</dbReference>
<dbReference type="CDD" id="cd06587">
    <property type="entry name" value="VOC"/>
    <property type="match status" value="1"/>
</dbReference>
<dbReference type="AlphaFoldDB" id="A0A377WJJ2"/>
<gene>
    <name evidence="2" type="ORF">NCTC8849_03237</name>
</gene>
<evidence type="ECO:0000259" key="1">
    <source>
        <dbReference type="Pfam" id="PF00903"/>
    </source>
</evidence>
<evidence type="ECO:0000313" key="2">
    <source>
        <dbReference type="EMBL" id="STT54649.1"/>
    </source>
</evidence>
<keyword evidence="2" id="KW-0560">Oxidoreductase</keyword>
<feature type="domain" description="Glyoxalase/fosfomycin resistance/dioxygenase" evidence="1">
    <location>
        <begin position="8"/>
        <end position="100"/>
    </location>
</feature>
<keyword evidence="2" id="KW-0223">Dioxygenase</keyword>
<dbReference type="PANTHER" id="PTHR36113:SF3">
    <property type="entry name" value="SLL5075 PROTEIN"/>
    <property type="match status" value="1"/>
</dbReference>
<dbReference type="InterPro" id="IPR029068">
    <property type="entry name" value="Glyas_Bleomycin-R_OHBP_Dase"/>
</dbReference>
<dbReference type="Pfam" id="PF00903">
    <property type="entry name" value="Glyoxalase"/>
    <property type="match status" value="1"/>
</dbReference>
<reference evidence="2 3" key="1">
    <citation type="submission" date="2018-06" db="EMBL/GenBank/DDBJ databases">
        <authorList>
            <consortium name="Pathogen Informatics"/>
            <person name="Doyle S."/>
        </authorList>
    </citation>
    <scope>NUCLEOTIDE SEQUENCE [LARGE SCALE GENOMIC DNA]</scope>
    <source>
        <strain evidence="2 3">NCTC8849</strain>
    </source>
</reference>